<feature type="region of interest" description="Disordered" evidence="1">
    <location>
        <begin position="60"/>
        <end position="241"/>
    </location>
</feature>
<sequence>MVVIDVITLDDDDDDVCLQKARIPTPRYGIFRSIRGDDDTPIQNPDDVPWKIEDFFFSSEDVTSSRNSEALRHPKIEESESQGILNPENSGNSSGDSGAPTSSGFRNSKVLRDPKIEDSESVPPPKSQNSKNLTSSENSGVVTRSKSILNPSKSQNPNSGVTTSSGPHQNLPNQTSTSSGYSGAPTSSGFRNSEVLRDPKTEDSESVTSSKFQNSKNPTSSGDSGAPTTLKNFTIPKISNSGIPSLLEIPLISKPPRLLNSTSSGHQNHQNPPRNQNSTSSGNSGVPTSSRPLQNHQNPPESGDFPVLELYKDPKKMSRGERKKYRQKLQLEAVMVAGQIKQLRMLSAEYVKQEDQEVTQFQRANQEKLTQLMLQDTQIRSEFRKACGSTAYLDQLIRNAGCAGYIPKPSAPPANTSDHPKRTFPNRDVIHQNPVIPEKRIKVETA</sequence>
<feature type="compositionally biased region" description="Basic and acidic residues" evidence="1">
    <location>
        <begin position="194"/>
        <end position="203"/>
    </location>
</feature>
<feature type="compositionally biased region" description="Low complexity" evidence="1">
    <location>
        <begin position="266"/>
        <end position="277"/>
    </location>
</feature>
<evidence type="ECO:0000313" key="2">
    <source>
        <dbReference type="EMBL" id="EFO87095.1"/>
    </source>
</evidence>
<feature type="compositionally biased region" description="Polar residues" evidence="1">
    <location>
        <begin position="81"/>
        <end position="106"/>
    </location>
</feature>
<organism evidence="3">
    <name type="scientific">Caenorhabditis remanei</name>
    <name type="common">Caenorhabditis vulgaris</name>
    <dbReference type="NCBI Taxonomy" id="31234"/>
    <lineage>
        <taxon>Eukaryota</taxon>
        <taxon>Metazoa</taxon>
        <taxon>Ecdysozoa</taxon>
        <taxon>Nematoda</taxon>
        <taxon>Chromadorea</taxon>
        <taxon>Rhabditida</taxon>
        <taxon>Rhabditina</taxon>
        <taxon>Rhabditomorpha</taxon>
        <taxon>Rhabditoidea</taxon>
        <taxon>Rhabditidae</taxon>
        <taxon>Peloderinae</taxon>
        <taxon>Caenorhabditis</taxon>
    </lineage>
</organism>
<feature type="compositionally biased region" description="Basic and acidic residues" evidence="1">
    <location>
        <begin position="69"/>
        <end position="78"/>
    </location>
</feature>
<evidence type="ECO:0000313" key="3">
    <source>
        <dbReference type="Proteomes" id="UP000008281"/>
    </source>
</evidence>
<keyword evidence="3" id="KW-1185">Reference proteome</keyword>
<feature type="region of interest" description="Disordered" evidence="1">
    <location>
        <begin position="255"/>
        <end position="323"/>
    </location>
</feature>
<feature type="compositionally biased region" description="Polar residues" evidence="1">
    <location>
        <begin position="278"/>
        <end position="300"/>
    </location>
</feature>
<dbReference type="Proteomes" id="UP000008281">
    <property type="component" value="Unassembled WGS sequence"/>
</dbReference>
<protein>
    <submittedName>
        <fullName evidence="2">Uncharacterized protein</fullName>
    </submittedName>
</protein>
<dbReference type="EMBL" id="DS268531">
    <property type="protein sequence ID" value="EFO87095.1"/>
    <property type="molecule type" value="Genomic_DNA"/>
</dbReference>
<accession>E3N583</accession>
<name>E3N583_CAERE</name>
<feature type="compositionally biased region" description="Polar residues" evidence="1">
    <location>
        <begin position="127"/>
        <end position="191"/>
    </location>
</feature>
<proteinExistence type="predicted"/>
<dbReference type="AlphaFoldDB" id="E3N583"/>
<reference evidence="2" key="1">
    <citation type="submission" date="2007-07" db="EMBL/GenBank/DDBJ databases">
        <title>PCAP assembly of the Caenorhabditis remanei genome.</title>
        <authorList>
            <consortium name="The Caenorhabditis remanei Sequencing Consortium"/>
            <person name="Wilson R.K."/>
        </authorList>
    </citation>
    <scope>NUCLEOTIDE SEQUENCE [LARGE SCALE GENOMIC DNA]</scope>
    <source>
        <strain evidence="2">PB4641</strain>
    </source>
</reference>
<dbReference type="HOGENOM" id="CLU_614283_0_0_1"/>
<evidence type="ECO:0000256" key="1">
    <source>
        <dbReference type="SAM" id="MobiDB-lite"/>
    </source>
</evidence>
<feature type="compositionally biased region" description="Basic and acidic residues" evidence="1">
    <location>
        <begin position="310"/>
        <end position="320"/>
    </location>
</feature>
<feature type="compositionally biased region" description="Polar residues" evidence="1">
    <location>
        <begin position="206"/>
        <end position="241"/>
    </location>
</feature>
<gene>
    <name evidence="2" type="ORF">CRE_28964</name>
</gene>
<dbReference type="InParanoid" id="E3N583"/>
<feature type="region of interest" description="Disordered" evidence="1">
    <location>
        <begin position="408"/>
        <end position="431"/>
    </location>
</feature>